<evidence type="ECO:0000256" key="1">
    <source>
        <dbReference type="SAM" id="SignalP"/>
    </source>
</evidence>
<keyword evidence="1" id="KW-0732">Signal</keyword>
<dbReference type="EMBL" id="SJPJ01000001">
    <property type="protein sequence ID" value="TWT79916.1"/>
    <property type="molecule type" value="Genomic_DNA"/>
</dbReference>
<feature type="signal peptide" evidence="1">
    <location>
        <begin position="1"/>
        <end position="25"/>
    </location>
</feature>
<protein>
    <submittedName>
        <fullName evidence="2">Uncharacterized protein</fullName>
    </submittedName>
</protein>
<evidence type="ECO:0000313" key="3">
    <source>
        <dbReference type="Proteomes" id="UP000315010"/>
    </source>
</evidence>
<dbReference type="RefSeq" id="WP_146395033.1">
    <property type="nucleotide sequence ID" value="NZ_SJPJ01000001.1"/>
</dbReference>
<name>A0A5C5YYX9_9BACT</name>
<reference evidence="2 3" key="1">
    <citation type="submission" date="2019-02" db="EMBL/GenBank/DDBJ databases">
        <title>Deep-cultivation of Planctomycetes and their phenomic and genomic characterization uncovers novel biology.</title>
        <authorList>
            <person name="Wiegand S."/>
            <person name="Jogler M."/>
            <person name="Boedeker C."/>
            <person name="Pinto D."/>
            <person name="Vollmers J."/>
            <person name="Rivas-Marin E."/>
            <person name="Kohn T."/>
            <person name="Peeters S.H."/>
            <person name="Heuer A."/>
            <person name="Rast P."/>
            <person name="Oberbeckmann S."/>
            <person name="Bunk B."/>
            <person name="Jeske O."/>
            <person name="Meyerdierks A."/>
            <person name="Storesund J.E."/>
            <person name="Kallscheuer N."/>
            <person name="Luecker S."/>
            <person name="Lage O.M."/>
            <person name="Pohl T."/>
            <person name="Merkel B.J."/>
            <person name="Hornburger P."/>
            <person name="Mueller R.-W."/>
            <person name="Bruemmer F."/>
            <person name="Labrenz M."/>
            <person name="Spormann A.M."/>
            <person name="Op Den Camp H."/>
            <person name="Overmann J."/>
            <person name="Amann R."/>
            <person name="Jetten M.S.M."/>
            <person name="Mascher T."/>
            <person name="Medema M.H."/>
            <person name="Devos D.P."/>
            <person name="Kaster A.-K."/>
            <person name="Ovreas L."/>
            <person name="Rohde M."/>
            <person name="Galperin M.Y."/>
            <person name="Jogler C."/>
        </authorList>
    </citation>
    <scope>NUCLEOTIDE SEQUENCE [LARGE SCALE GENOMIC DNA]</scope>
    <source>
        <strain evidence="2 3">CA13</strain>
    </source>
</reference>
<feature type="chain" id="PRO_5023006208" evidence="1">
    <location>
        <begin position="26"/>
        <end position="154"/>
    </location>
</feature>
<organism evidence="2 3">
    <name type="scientific">Novipirellula herctigrandis</name>
    <dbReference type="NCBI Taxonomy" id="2527986"/>
    <lineage>
        <taxon>Bacteria</taxon>
        <taxon>Pseudomonadati</taxon>
        <taxon>Planctomycetota</taxon>
        <taxon>Planctomycetia</taxon>
        <taxon>Pirellulales</taxon>
        <taxon>Pirellulaceae</taxon>
        <taxon>Novipirellula</taxon>
    </lineage>
</organism>
<sequence precursor="true">MKTFTQVTGLMLIAFCLAAFASIHAQTTTLEAPSAEAMRRDVERSASQPRVDVPITEDVQQIIRDLGSVLDGSSLDPANAPASATTGGAARNTVQGFKRKGSKRIRVAETLLRNSRNLEMTTPLDKPRRELVAQMRREAIRLIQESLIQESINQ</sequence>
<dbReference type="AlphaFoldDB" id="A0A5C5YYX9"/>
<comment type="caution">
    <text evidence="2">The sequence shown here is derived from an EMBL/GenBank/DDBJ whole genome shotgun (WGS) entry which is preliminary data.</text>
</comment>
<dbReference type="OrthoDB" id="279444at2"/>
<accession>A0A5C5YYX9</accession>
<keyword evidence="3" id="KW-1185">Reference proteome</keyword>
<dbReference type="Proteomes" id="UP000315010">
    <property type="component" value="Unassembled WGS sequence"/>
</dbReference>
<proteinExistence type="predicted"/>
<gene>
    <name evidence="2" type="ORF">CA13_13260</name>
</gene>
<evidence type="ECO:0000313" key="2">
    <source>
        <dbReference type="EMBL" id="TWT79916.1"/>
    </source>
</evidence>